<dbReference type="Proteomes" id="UP000095759">
    <property type="component" value="Unassembled WGS sequence"/>
</dbReference>
<feature type="region of interest" description="Disordered" evidence="1">
    <location>
        <begin position="47"/>
        <end position="70"/>
    </location>
</feature>
<protein>
    <submittedName>
        <fullName evidence="2">Uncharacterized protein</fullName>
    </submittedName>
</protein>
<dbReference type="InterPro" id="IPR029063">
    <property type="entry name" value="SAM-dependent_MTases_sf"/>
</dbReference>
<feature type="compositionally biased region" description="Basic and acidic residues" evidence="1">
    <location>
        <begin position="51"/>
        <end position="70"/>
    </location>
</feature>
<organism evidence="2 3">
    <name type="scientific">Streptomyces agglomeratus</name>
    <dbReference type="NCBI Taxonomy" id="285458"/>
    <lineage>
        <taxon>Bacteria</taxon>
        <taxon>Bacillati</taxon>
        <taxon>Actinomycetota</taxon>
        <taxon>Actinomycetes</taxon>
        <taxon>Kitasatosporales</taxon>
        <taxon>Streptomycetaceae</taxon>
        <taxon>Streptomyces</taxon>
    </lineage>
</organism>
<reference evidence="2 3" key="1">
    <citation type="submission" date="2016-08" db="EMBL/GenBank/DDBJ databases">
        <title>Complete genome sequence of Streptomyces agglomeratus strain 6-3-2, a novel anti-MRSA actinomycete isolated from Wuli of Tebit, China.</title>
        <authorList>
            <person name="Chen X."/>
        </authorList>
    </citation>
    <scope>NUCLEOTIDE SEQUENCE [LARGE SCALE GENOMIC DNA]</scope>
    <source>
        <strain evidence="2 3">6-3-2</strain>
    </source>
</reference>
<dbReference type="Pfam" id="PF01135">
    <property type="entry name" value="PCMT"/>
    <property type="match status" value="1"/>
</dbReference>
<name>A0A1E5PH82_9ACTN</name>
<evidence type="ECO:0000313" key="3">
    <source>
        <dbReference type="Proteomes" id="UP000095759"/>
    </source>
</evidence>
<evidence type="ECO:0000313" key="2">
    <source>
        <dbReference type="EMBL" id="OEJ28877.1"/>
    </source>
</evidence>
<comment type="caution">
    <text evidence="2">The sequence shown here is derived from an EMBL/GenBank/DDBJ whole genome shotgun (WGS) entry which is preliminary data.</text>
</comment>
<accession>A0A1E5PH82</accession>
<dbReference type="Gene3D" id="3.40.50.150">
    <property type="entry name" value="Vaccinia Virus protein VP39"/>
    <property type="match status" value="1"/>
</dbReference>
<dbReference type="AlphaFoldDB" id="A0A1E5PH82"/>
<sequence length="70" mass="7733">MNLHLLGGEQVERDPKGAVFDRITVTAGAGDMSTAWWQQLASRGRIVGPLRRHDRDLTNPGDKRQHAPSS</sequence>
<gene>
    <name evidence="2" type="ORF">AS594_35050</name>
</gene>
<dbReference type="EMBL" id="MEHJ01000001">
    <property type="protein sequence ID" value="OEJ28877.1"/>
    <property type="molecule type" value="Genomic_DNA"/>
</dbReference>
<proteinExistence type="predicted"/>
<keyword evidence="3" id="KW-1185">Reference proteome</keyword>
<evidence type="ECO:0000256" key="1">
    <source>
        <dbReference type="SAM" id="MobiDB-lite"/>
    </source>
</evidence>